<dbReference type="InterPro" id="IPR016642">
    <property type="entry name" value="26S_Psome_Rpn2"/>
</dbReference>
<dbReference type="SUPFAM" id="SSF48371">
    <property type="entry name" value="ARM repeat"/>
    <property type="match status" value="1"/>
</dbReference>
<dbReference type="GO" id="GO:0030234">
    <property type="term" value="F:enzyme regulator activity"/>
    <property type="evidence" value="ECO:0007669"/>
    <property type="project" value="UniProtKB-UniRule"/>
</dbReference>
<evidence type="ECO:0000256" key="2">
    <source>
        <dbReference type="ARBA" id="ARBA00006308"/>
    </source>
</evidence>
<dbReference type="HOGENOM" id="CLU_002323_0_0_1"/>
<sequence>MVRPQSSAAGVLALLQEPDPIFKQHALKALNPLVPQFWAEISEHIAIIEALYESDELPKPARDAAALVASKVYYFLGEYDEALSFALGSGNAFQAETRAYGSEEYVETIISKAIDRYIQARSTEQSGSKEKIDPRLQTTIEGIFGRCISEGEYKQAIGIALESHRLDVISSIYLQTKDVSLLSYAMEGVLDTGFSLSYRDQVLRFLFPLFPQLTAGDGSPHVHALTRLLVTLSDPSLTIPLLASLVSTEQLLAYQFAFDLVEGGSQDFLETLRAELPEGDEACPRHPSQKTRPVYDKLRTILTGKESVKLYREFLKRNNQTDLLILKNTKDALEPRSSIYHTALTLQNAFMHAGTTSDVFLRENLEWLGLASNWSKFSATAGLGVIHKGYFEQGQTILGPYLPQSGGESNIPGANYSEGGALYALGLINAGCGSDITTYLRDALKAAQGEVVQHGAALGLGVAGMGSKSLEAFEDLKNILFTDSAVAGEGAGYAMGLVMLGTAAADPVREMLQYARETQHEKIIRGLAMGIAFIYYGRQEEADETIKLLLTEKDPILRYGGVYAMALAYAGTANNDAVRKLLHIAVSDTSDDVRRAAVTSLAFLLFKNPAQVPRVVQLLSESYNPHVRCGATLALGIACAGTGLPDAIEILEPMTKDSVDFVRQGAFIALGMILVEQSEASSPSIIPTRAKYTKVISDKHEDPMARFGASIGQGFIDAGGRNVTISLQSRAGSTNTSAIVGMVMFCQFWYWYPLAHCACLAFSPTGIIGLNGDLKAPKFDYISNAKPSLFAYPLSTKPPKKETATKVATAVLSTTAKVKAREKKKAAAEGDSMDLVKPFDTKQEGDADVDMKTDEASPRDGDVSPITQSVSNLPEESKPSTSKAKKAEPSFEQRPNFSRVTPAQLAYISFPPDGRYQPVRAVSTKTPLSKAGKAVATSGPSSSVLGLGSEKYAGGGGILLLTDLQPNEEAEFIEIETAPPVAPPAAEVVPAGNGSTVAPPPTGRHIALDENAPESEPPESFEYPFDNDT</sequence>
<dbReference type="GO" id="GO:0043161">
    <property type="term" value="P:proteasome-mediated ubiquitin-dependent protein catabolic process"/>
    <property type="evidence" value="ECO:0007669"/>
    <property type="project" value="TreeGrafter"/>
</dbReference>
<comment type="similarity">
    <text evidence="2 6">Belongs to the proteasome subunit S1 family.</text>
</comment>
<dbReference type="Pfam" id="PF18004">
    <property type="entry name" value="RPN2_C"/>
    <property type="match status" value="1"/>
</dbReference>
<evidence type="ECO:0000256" key="5">
    <source>
        <dbReference type="ARBA" id="ARBA00022942"/>
    </source>
</evidence>
<evidence type="ECO:0000313" key="11">
    <source>
        <dbReference type="Proteomes" id="UP000053424"/>
    </source>
</evidence>
<comment type="function">
    <text evidence="1 6">Acts as a regulatory subunit of the 26S proteasome which is involved in the ATP-dependent degradation of ubiquitinated proteins.</text>
</comment>
<evidence type="ECO:0000256" key="3">
    <source>
        <dbReference type="ARBA" id="ARBA00015684"/>
    </source>
</evidence>
<protein>
    <recommendedName>
        <fullName evidence="3 6">26S proteasome regulatory subunit RPN2</fullName>
    </recommendedName>
</protein>
<evidence type="ECO:0000259" key="9">
    <source>
        <dbReference type="Pfam" id="PF21505"/>
    </source>
</evidence>
<evidence type="ECO:0000256" key="7">
    <source>
        <dbReference type="SAM" id="MobiDB-lite"/>
    </source>
</evidence>
<feature type="domain" description="26S proteasome regulatory subunit RPN2 C-terminal" evidence="8">
    <location>
        <begin position="765"/>
        <end position="923"/>
    </location>
</feature>
<feature type="compositionally biased region" description="Acidic residues" evidence="7">
    <location>
        <begin position="1011"/>
        <end position="1029"/>
    </location>
</feature>
<feature type="compositionally biased region" description="Basic and acidic residues" evidence="7">
    <location>
        <begin position="837"/>
        <end position="862"/>
    </location>
</feature>
<dbReference type="GO" id="GO:0034515">
    <property type="term" value="C:proteasome storage granule"/>
    <property type="evidence" value="ECO:0007669"/>
    <property type="project" value="TreeGrafter"/>
</dbReference>
<dbReference type="Pfam" id="PF01851">
    <property type="entry name" value="PC_rep"/>
    <property type="match status" value="1"/>
</dbReference>
<gene>
    <name evidence="10" type="ORF">M413DRAFT_418720</name>
</gene>
<dbReference type="STRING" id="686832.A0A0C3CWS7"/>
<feature type="region of interest" description="Disordered" evidence="7">
    <location>
        <begin position="983"/>
        <end position="1029"/>
    </location>
</feature>
<evidence type="ECO:0000256" key="1">
    <source>
        <dbReference type="ARBA" id="ARBA00002187"/>
    </source>
</evidence>
<dbReference type="EMBL" id="KN831769">
    <property type="protein sequence ID" value="KIM48301.1"/>
    <property type="molecule type" value="Genomic_DNA"/>
</dbReference>
<reference evidence="11" key="2">
    <citation type="submission" date="2015-01" db="EMBL/GenBank/DDBJ databases">
        <title>Evolutionary Origins and Diversification of the Mycorrhizal Mutualists.</title>
        <authorList>
            <consortium name="DOE Joint Genome Institute"/>
            <consortium name="Mycorrhizal Genomics Consortium"/>
            <person name="Kohler A."/>
            <person name="Kuo A."/>
            <person name="Nagy L.G."/>
            <person name="Floudas D."/>
            <person name="Copeland A."/>
            <person name="Barry K.W."/>
            <person name="Cichocki N."/>
            <person name="Veneault-Fourrey C."/>
            <person name="LaButti K."/>
            <person name="Lindquist E.A."/>
            <person name="Lipzen A."/>
            <person name="Lundell T."/>
            <person name="Morin E."/>
            <person name="Murat C."/>
            <person name="Riley R."/>
            <person name="Ohm R."/>
            <person name="Sun H."/>
            <person name="Tunlid A."/>
            <person name="Henrissat B."/>
            <person name="Grigoriev I.V."/>
            <person name="Hibbett D.S."/>
            <person name="Martin F."/>
        </authorList>
    </citation>
    <scope>NUCLEOTIDE SEQUENCE [LARGE SCALE GENOMIC DNA]</scope>
    <source>
        <strain evidence="11">h7</strain>
    </source>
</reference>
<dbReference type="InterPro" id="IPR048570">
    <property type="entry name" value="PSMD1_RPN2_N"/>
</dbReference>
<dbReference type="GO" id="GO:0008540">
    <property type="term" value="C:proteasome regulatory particle, base subcomplex"/>
    <property type="evidence" value="ECO:0007669"/>
    <property type="project" value="UniProtKB-UniRule"/>
</dbReference>
<dbReference type="InterPro" id="IPR011989">
    <property type="entry name" value="ARM-like"/>
</dbReference>
<dbReference type="PANTHER" id="PTHR10943">
    <property type="entry name" value="26S PROTEASOME NON-ATPASE REGULATORY SUBUNIT"/>
    <property type="match status" value="1"/>
</dbReference>
<dbReference type="GO" id="GO:0042176">
    <property type="term" value="P:regulation of protein catabolic process"/>
    <property type="evidence" value="ECO:0007669"/>
    <property type="project" value="UniProtKB-UniRule"/>
</dbReference>
<keyword evidence="5 6" id="KW-0647">Proteasome</keyword>
<dbReference type="Pfam" id="PF13646">
    <property type="entry name" value="HEAT_2"/>
    <property type="match status" value="1"/>
</dbReference>
<accession>A0A0C3CWS7</accession>
<proteinExistence type="inferred from homology"/>
<reference evidence="10 11" key="1">
    <citation type="submission" date="2014-04" db="EMBL/GenBank/DDBJ databases">
        <authorList>
            <consortium name="DOE Joint Genome Institute"/>
            <person name="Kuo A."/>
            <person name="Gay G."/>
            <person name="Dore J."/>
            <person name="Kohler A."/>
            <person name="Nagy L.G."/>
            <person name="Floudas D."/>
            <person name="Copeland A."/>
            <person name="Barry K.W."/>
            <person name="Cichocki N."/>
            <person name="Veneault-Fourrey C."/>
            <person name="LaButti K."/>
            <person name="Lindquist E.A."/>
            <person name="Lipzen A."/>
            <person name="Lundell T."/>
            <person name="Morin E."/>
            <person name="Murat C."/>
            <person name="Sun H."/>
            <person name="Tunlid A."/>
            <person name="Henrissat B."/>
            <person name="Grigoriev I.V."/>
            <person name="Hibbett D.S."/>
            <person name="Martin F."/>
            <person name="Nordberg H.P."/>
            <person name="Cantor M.N."/>
            <person name="Hua S.X."/>
        </authorList>
    </citation>
    <scope>NUCLEOTIDE SEQUENCE [LARGE SCALE GENOMIC DNA]</scope>
    <source>
        <strain evidence="11">h7</strain>
    </source>
</reference>
<name>A0A0C3CWS7_HEBCY</name>
<dbReference type="InterPro" id="IPR040623">
    <property type="entry name" value="RPN2_C"/>
</dbReference>
<dbReference type="GO" id="GO:0005634">
    <property type="term" value="C:nucleus"/>
    <property type="evidence" value="ECO:0007669"/>
    <property type="project" value="TreeGrafter"/>
</dbReference>
<dbReference type="Gene3D" id="1.25.10.10">
    <property type="entry name" value="Leucine-rich Repeat Variant"/>
    <property type="match status" value="1"/>
</dbReference>
<evidence type="ECO:0000259" key="8">
    <source>
        <dbReference type="Pfam" id="PF18004"/>
    </source>
</evidence>
<dbReference type="AlphaFoldDB" id="A0A0C3CWS7"/>
<evidence type="ECO:0000256" key="6">
    <source>
        <dbReference type="PIRNR" id="PIRNR015947"/>
    </source>
</evidence>
<dbReference type="FunFam" id="1.25.10.10:FF:000017">
    <property type="entry name" value="26S proteasome non-ATPase regulatory subunit 1"/>
    <property type="match status" value="1"/>
</dbReference>
<dbReference type="Proteomes" id="UP000053424">
    <property type="component" value="Unassembled WGS sequence"/>
</dbReference>
<keyword evidence="11" id="KW-1185">Reference proteome</keyword>
<organism evidence="10 11">
    <name type="scientific">Hebeloma cylindrosporum</name>
    <dbReference type="NCBI Taxonomy" id="76867"/>
    <lineage>
        <taxon>Eukaryota</taxon>
        <taxon>Fungi</taxon>
        <taxon>Dikarya</taxon>
        <taxon>Basidiomycota</taxon>
        <taxon>Agaricomycotina</taxon>
        <taxon>Agaricomycetes</taxon>
        <taxon>Agaricomycetidae</taxon>
        <taxon>Agaricales</taxon>
        <taxon>Agaricineae</taxon>
        <taxon>Hymenogastraceae</taxon>
        <taxon>Hebeloma</taxon>
    </lineage>
</organism>
<feature type="region of interest" description="Disordered" evidence="7">
    <location>
        <begin position="821"/>
        <end position="896"/>
    </location>
</feature>
<dbReference type="PIRSF" id="PIRSF015947">
    <property type="entry name" value="26S_Psome_Rpn2"/>
    <property type="match status" value="1"/>
</dbReference>
<feature type="compositionally biased region" description="Polar residues" evidence="7">
    <location>
        <begin position="865"/>
        <end position="882"/>
    </location>
</feature>
<evidence type="ECO:0000313" key="10">
    <source>
        <dbReference type="EMBL" id="KIM48301.1"/>
    </source>
</evidence>
<evidence type="ECO:0000256" key="4">
    <source>
        <dbReference type="ARBA" id="ARBA00022737"/>
    </source>
</evidence>
<dbReference type="InterPro" id="IPR016024">
    <property type="entry name" value="ARM-type_fold"/>
</dbReference>
<dbReference type="PANTHER" id="PTHR10943:SF2">
    <property type="entry name" value="26S PROTEASOME NON-ATPASE REGULATORY SUBUNIT 1"/>
    <property type="match status" value="1"/>
</dbReference>
<keyword evidence="4" id="KW-0677">Repeat</keyword>
<feature type="domain" description="26S proteasome non-ATPase regulatory subunit 1/RPN2 N-terminal" evidence="9">
    <location>
        <begin position="7"/>
        <end position="319"/>
    </location>
</feature>
<dbReference type="OrthoDB" id="261572at2759"/>
<dbReference type="Pfam" id="PF21505">
    <property type="entry name" value="RPN2_N"/>
    <property type="match status" value="1"/>
</dbReference>
<dbReference type="InterPro" id="IPR002015">
    <property type="entry name" value="Proteasome/cyclosome_rpt"/>
</dbReference>